<keyword evidence="2" id="KW-1185">Reference proteome</keyword>
<organism evidence="1 2">
    <name type="scientific">Kitasatospora saccharophila</name>
    <dbReference type="NCBI Taxonomy" id="407973"/>
    <lineage>
        <taxon>Bacteria</taxon>
        <taxon>Bacillati</taxon>
        <taxon>Actinomycetota</taxon>
        <taxon>Actinomycetes</taxon>
        <taxon>Kitasatosporales</taxon>
        <taxon>Streptomycetaceae</taxon>
        <taxon>Kitasatospora</taxon>
    </lineage>
</organism>
<reference evidence="2" key="1">
    <citation type="journal article" date="2019" name="Int. J. Syst. Evol. Microbiol.">
        <title>The Global Catalogue of Microorganisms (GCM) 10K type strain sequencing project: providing services to taxonomists for standard genome sequencing and annotation.</title>
        <authorList>
            <consortium name="The Broad Institute Genomics Platform"/>
            <consortium name="The Broad Institute Genome Sequencing Center for Infectious Disease"/>
            <person name="Wu L."/>
            <person name="Ma J."/>
        </authorList>
    </citation>
    <scope>NUCLEOTIDE SEQUENCE [LARGE SCALE GENOMIC DNA]</scope>
    <source>
        <strain evidence="2">JCM 14559</strain>
    </source>
</reference>
<sequence length="72" mass="7793">MAEAITSGDTRPIQAFVAHRAAVVEIERHPATARAHHRANHLANHAGTVQERSEHAIAVAEIYRAAYTTVNG</sequence>
<proteinExistence type="predicted"/>
<comment type="caution">
    <text evidence="1">The sequence shown here is derived from an EMBL/GenBank/DDBJ whole genome shotgun (WGS) entry which is preliminary data.</text>
</comment>
<name>A0ABP5JIG6_9ACTN</name>
<protein>
    <submittedName>
        <fullName evidence="1">Uncharacterized protein</fullName>
    </submittedName>
</protein>
<accession>A0ABP5JIG6</accession>
<dbReference type="EMBL" id="BAAANS010000063">
    <property type="protein sequence ID" value="GAA2118480.1"/>
    <property type="molecule type" value="Genomic_DNA"/>
</dbReference>
<dbReference type="Proteomes" id="UP001500897">
    <property type="component" value="Unassembled WGS sequence"/>
</dbReference>
<gene>
    <name evidence="1" type="ORF">GCM10009759_65760</name>
</gene>
<evidence type="ECO:0000313" key="2">
    <source>
        <dbReference type="Proteomes" id="UP001500897"/>
    </source>
</evidence>
<evidence type="ECO:0000313" key="1">
    <source>
        <dbReference type="EMBL" id="GAA2118480.1"/>
    </source>
</evidence>